<evidence type="ECO:0000313" key="3">
    <source>
        <dbReference type="EMBL" id="MCF2563850.1"/>
    </source>
</evidence>
<sequence>MKKQFILCAGLCAAMAFTSCKSGDSAYKQAYMKAKQQEEQQQQQQQQPAQEEPVVVAPVETKPANDTQVVDNTDNVNVRQENVTLISGNELKAFSVVVGSFSLQANAEGLQQQLRNAGYDARIVRNTQGGTFRVVATTFDTKGEAVASRNELQGKYQGAWLLYNK</sequence>
<gene>
    <name evidence="3" type="ORF">I6E12_06970</name>
</gene>
<feature type="signal peptide" evidence="1">
    <location>
        <begin position="1"/>
        <end position="22"/>
    </location>
</feature>
<organism evidence="3 4">
    <name type="scientific">Xylanibacter brevis</name>
    <dbReference type="NCBI Taxonomy" id="83231"/>
    <lineage>
        <taxon>Bacteria</taxon>
        <taxon>Pseudomonadati</taxon>
        <taxon>Bacteroidota</taxon>
        <taxon>Bacteroidia</taxon>
        <taxon>Bacteroidales</taxon>
        <taxon>Prevotellaceae</taxon>
        <taxon>Xylanibacter</taxon>
    </lineage>
</organism>
<protein>
    <submittedName>
        <fullName evidence="3">SPOR domain-containing protein</fullName>
    </submittedName>
</protein>
<evidence type="ECO:0000256" key="1">
    <source>
        <dbReference type="SAM" id="SignalP"/>
    </source>
</evidence>
<dbReference type="InterPro" id="IPR036680">
    <property type="entry name" value="SPOR-like_sf"/>
</dbReference>
<evidence type="ECO:0000259" key="2">
    <source>
        <dbReference type="PROSITE" id="PS51724"/>
    </source>
</evidence>
<dbReference type="Proteomes" id="UP001200470">
    <property type="component" value="Unassembled WGS sequence"/>
</dbReference>
<comment type="caution">
    <text evidence="3">The sequence shown here is derived from an EMBL/GenBank/DDBJ whole genome shotgun (WGS) entry which is preliminary data.</text>
</comment>
<dbReference type="SUPFAM" id="SSF110997">
    <property type="entry name" value="Sporulation related repeat"/>
    <property type="match status" value="1"/>
</dbReference>
<dbReference type="PROSITE" id="PS51257">
    <property type="entry name" value="PROKAR_LIPOPROTEIN"/>
    <property type="match status" value="1"/>
</dbReference>
<dbReference type="InterPro" id="IPR007730">
    <property type="entry name" value="SPOR-like_dom"/>
</dbReference>
<evidence type="ECO:0000313" key="4">
    <source>
        <dbReference type="Proteomes" id="UP001200470"/>
    </source>
</evidence>
<keyword evidence="1" id="KW-0732">Signal</keyword>
<feature type="domain" description="SPOR" evidence="2">
    <location>
        <begin position="88"/>
        <end position="165"/>
    </location>
</feature>
<dbReference type="RefSeq" id="WP_301638082.1">
    <property type="nucleotide sequence ID" value="NZ_JADYTN010000013.1"/>
</dbReference>
<accession>A0ABS9CFJ8</accession>
<feature type="chain" id="PRO_5047370714" evidence="1">
    <location>
        <begin position="23"/>
        <end position="165"/>
    </location>
</feature>
<reference evidence="3 4" key="1">
    <citation type="submission" date="2020-12" db="EMBL/GenBank/DDBJ databases">
        <title>Whole genome sequences of gut porcine anaerobes.</title>
        <authorList>
            <person name="Kubasova T."/>
            <person name="Jahodarova E."/>
            <person name="Rychlik I."/>
        </authorList>
    </citation>
    <scope>NUCLEOTIDE SEQUENCE [LARGE SCALE GENOMIC DNA]</scope>
    <source>
        <strain evidence="3 4">An925</strain>
    </source>
</reference>
<dbReference type="Gene3D" id="3.30.70.1070">
    <property type="entry name" value="Sporulation related repeat"/>
    <property type="match status" value="1"/>
</dbReference>
<name>A0ABS9CFJ8_9BACT</name>
<dbReference type="Pfam" id="PF05036">
    <property type="entry name" value="SPOR"/>
    <property type="match status" value="1"/>
</dbReference>
<dbReference type="EMBL" id="JADYTN010000013">
    <property type="protein sequence ID" value="MCF2563850.1"/>
    <property type="molecule type" value="Genomic_DNA"/>
</dbReference>
<dbReference type="PROSITE" id="PS51724">
    <property type="entry name" value="SPOR"/>
    <property type="match status" value="1"/>
</dbReference>
<proteinExistence type="predicted"/>
<keyword evidence="4" id="KW-1185">Reference proteome</keyword>